<dbReference type="Proteomes" id="UP000243719">
    <property type="component" value="Unassembled WGS sequence"/>
</dbReference>
<keyword evidence="5" id="KW-1185">Reference proteome</keyword>
<dbReference type="Pfam" id="PF00043">
    <property type="entry name" value="GST_C"/>
    <property type="match status" value="1"/>
</dbReference>
<keyword evidence="4" id="KW-0808">Transferase</keyword>
<protein>
    <submittedName>
        <fullName evidence="4">Glutathione S-transferase</fullName>
    </submittedName>
</protein>
<gene>
    <name evidence="4" type="ORF">SAMN05216551_1028</name>
</gene>
<name>A0A1H2PKF0_9BURK</name>
<dbReference type="SFLD" id="SFLDG01150">
    <property type="entry name" value="Main.1:_Beta-like"/>
    <property type="match status" value="1"/>
</dbReference>
<organism evidence="4 5">
    <name type="scientific">Chitinasiproducens palmae</name>
    <dbReference type="NCBI Taxonomy" id="1770053"/>
    <lineage>
        <taxon>Bacteria</taxon>
        <taxon>Pseudomonadati</taxon>
        <taxon>Pseudomonadota</taxon>
        <taxon>Betaproteobacteria</taxon>
        <taxon>Burkholderiales</taxon>
        <taxon>Burkholderiaceae</taxon>
        <taxon>Chitinasiproducens</taxon>
    </lineage>
</organism>
<dbReference type="CDD" id="cd03057">
    <property type="entry name" value="GST_N_Beta"/>
    <property type="match status" value="1"/>
</dbReference>
<comment type="similarity">
    <text evidence="1">Belongs to the GST superfamily.</text>
</comment>
<dbReference type="Gene3D" id="1.20.1050.10">
    <property type="match status" value="1"/>
</dbReference>
<dbReference type="GO" id="GO:0016740">
    <property type="term" value="F:transferase activity"/>
    <property type="evidence" value="ECO:0007669"/>
    <property type="project" value="UniProtKB-KW"/>
</dbReference>
<reference evidence="5" key="1">
    <citation type="submission" date="2016-09" db="EMBL/GenBank/DDBJ databases">
        <authorList>
            <person name="Varghese N."/>
            <person name="Submissions S."/>
        </authorList>
    </citation>
    <scope>NUCLEOTIDE SEQUENCE [LARGE SCALE GENOMIC DNA]</scope>
    <source>
        <strain evidence="5">JS23</strain>
    </source>
</reference>
<evidence type="ECO:0000313" key="5">
    <source>
        <dbReference type="Proteomes" id="UP000243719"/>
    </source>
</evidence>
<dbReference type="SFLD" id="SFLDS00019">
    <property type="entry name" value="Glutathione_Transferase_(cytos"/>
    <property type="match status" value="1"/>
</dbReference>
<dbReference type="SFLD" id="SFLDG00358">
    <property type="entry name" value="Main_(cytGST)"/>
    <property type="match status" value="1"/>
</dbReference>
<accession>A0A1H2PKF0</accession>
<dbReference type="InterPro" id="IPR040079">
    <property type="entry name" value="Glutathione_S-Trfase"/>
</dbReference>
<dbReference type="AlphaFoldDB" id="A0A1H2PKF0"/>
<evidence type="ECO:0000256" key="1">
    <source>
        <dbReference type="RuleBase" id="RU003494"/>
    </source>
</evidence>
<dbReference type="InterPro" id="IPR004045">
    <property type="entry name" value="Glutathione_S-Trfase_N"/>
</dbReference>
<feature type="domain" description="GST C-terminal" evidence="3">
    <location>
        <begin position="92"/>
        <end position="219"/>
    </location>
</feature>
<dbReference type="PROSITE" id="PS50404">
    <property type="entry name" value="GST_NTER"/>
    <property type="match status" value="1"/>
</dbReference>
<evidence type="ECO:0000259" key="3">
    <source>
        <dbReference type="PROSITE" id="PS50405"/>
    </source>
</evidence>
<dbReference type="InterPro" id="IPR004046">
    <property type="entry name" value="GST_C"/>
</dbReference>
<dbReference type="InterPro" id="IPR010987">
    <property type="entry name" value="Glutathione-S-Trfase_C-like"/>
</dbReference>
<evidence type="ECO:0000313" key="4">
    <source>
        <dbReference type="EMBL" id="SDV46815.1"/>
    </source>
</evidence>
<dbReference type="PANTHER" id="PTHR44051">
    <property type="entry name" value="GLUTATHIONE S-TRANSFERASE-RELATED"/>
    <property type="match status" value="1"/>
</dbReference>
<dbReference type="RefSeq" id="WP_091904577.1">
    <property type="nucleotide sequence ID" value="NZ_FNLO01000002.1"/>
</dbReference>
<dbReference type="OrthoDB" id="5958450at2"/>
<dbReference type="EMBL" id="FNLO01000002">
    <property type="protein sequence ID" value="SDV46815.1"/>
    <property type="molecule type" value="Genomic_DNA"/>
</dbReference>
<evidence type="ECO:0000259" key="2">
    <source>
        <dbReference type="PROSITE" id="PS50404"/>
    </source>
</evidence>
<dbReference type="Pfam" id="PF02798">
    <property type="entry name" value="GST_N"/>
    <property type="match status" value="1"/>
</dbReference>
<feature type="domain" description="GST N-terminal" evidence="2">
    <location>
        <begin position="6"/>
        <end position="87"/>
    </location>
</feature>
<dbReference type="InterPro" id="IPR036249">
    <property type="entry name" value="Thioredoxin-like_sf"/>
</dbReference>
<dbReference type="InterPro" id="IPR036282">
    <property type="entry name" value="Glutathione-S-Trfase_C_sf"/>
</dbReference>
<dbReference type="STRING" id="1770053.SAMN05216551_1028"/>
<sequence>MNQPNDTPLTLYYAAGSCAMVPRLVLEEAHAGYTLRHVDLGGGEQRTRSFQGLNGLGRVPVLVDGSFVLTENLAILRYLSRRFPGTALWPSEASAEARCLEWLSFGASSLHPAMAHVRRPARYARSSSAQEEVAATGHATVTALLQLTEARLPDTGWAAGPDLSVADLYLLFFWAHGPAANVNPGALDCFPKWSALARRLCARPAISKVLDDERLLVDFRAAPQHVANQASRSGSAR</sequence>
<dbReference type="PANTHER" id="PTHR44051:SF8">
    <property type="entry name" value="GLUTATHIONE S-TRANSFERASE GSTA"/>
    <property type="match status" value="1"/>
</dbReference>
<proteinExistence type="inferred from homology"/>
<dbReference type="SUPFAM" id="SSF52833">
    <property type="entry name" value="Thioredoxin-like"/>
    <property type="match status" value="1"/>
</dbReference>
<dbReference type="PROSITE" id="PS50405">
    <property type="entry name" value="GST_CTER"/>
    <property type="match status" value="1"/>
</dbReference>
<dbReference type="Gene3D" id="3.40.30.10">
    <property type="entry name" value="Glutaredoxin"/>
    <property type="match status" value="1"/>
</dbReference>
<dbReference type="SUPFAM" id="SSF47616">
    <property type="entry name" value="GST C-terminal domain-like"/>
    <property type="match status" value="1"/>
</dbReference>